<comment type="caution">
    <text evidence="8">The sequence shown here is derived from an EMBL/GenBank/DDBJ whole genome shotgun (WGS) entry which is preliminary data.</text>
</comment>
<accession>A0A2T0VII1</accession>
<dbReference type="AlphaFoldDB" id="A0A2T0VII1"/>
<keyword evidence="9" id="KW-1185">Reference proteome</keyword>
<proteinExistence type="predicted"/>
<evidence type="ECO:0000313" key="9">
    <source>
        <dbReference type="Proteomes" id="UP000237983"/>
    </source>
</evidence>
<keyword evidence="5 7" id="KW-0472">Membrane</keyword>
<keyword evidence="3 7" id="KW-0812">Transmembrane</keyword>
<evidence type="ECO:0000256" key="5">
    <source>
        <dbReference type="ARBA" id="ARBA00023136"/>
    </source>
</evidence>
<dbReference type="InterPro" id="IPR017039">
    <property type="entry name" value="Virul_fac_BrkB"/>
</dbReference>
<reference evidence="8 9" key="1">
    <citation type="submission" date="2018-03" db="EMBL/GenBank/DDBJ databases">
        <title>Genomic Encyclopedia of Type Strains, Phase III (KMG-III): the genomes of soil and plant-associated and newly described type strains.</title>
        <authorList>
            <person name="Whitman W."/>
        </authorList>
    </citation>
    <scope>NUCLEOTIDE SEQUENCE [LARGE SCALE GENOMIC DNA]</scope>
    <source>
        <strain evidence="8 9">CGMCC 1.12484</strain>
    </source>
</reference>
<dbReference type="NCBIfam" id="TIGR00765">
    <property type="entry name" value="yihY_not_rbn"/>
    <property type="match status" value="1"/>
</dbReference>
<evidence type="ECO:0000256" key="1">
    <source>
        <dbReference type="ARBA" id="ARBA00004651"/>
    </source>
</evidence>
<feature type="transmembrane region" description="Helical" evidence="7">
    <location>
        <begin position="55"/>
        <end position="77"/>
    </location>
</feature>
<dbReference type="PIRSF" id="PIRSF035875">
    <property type="entry name" value="RNase_BN"/>
    <property type="match status" value="1"/>
</dbReference>
<evidence type="ECO:0000256" key="3">
    <source>
        <dbReference type="ARBA" id="ARBA00022692"/>
    </source>
</evidence>
<feature type="region of interest" description="Disordered" evidence="6">
    <location>
        <begin position="1"/>
        <end position="26"/>
    </location>
</feature>
<dbReference type="PANTHER" id="PTHR30213">
    <property type="entry name" value="INNER MEMBRANE PROTEIN YHJD"/>
    <property type="match status" value="1"/>
</dbReference>
<gene>
    <name evidence="8" type="ORF">B0I08_101161</name>
</gene>
<evidence type="ECO:0000256" key="4">
    <source>
        <dbReference type="ARBA" id="ARBA00022989"/>
    </source>
</evidence>
<sequence length="365" mass="40237">MSERASERERTAPDPEDSRKPDSPTDLTKRSWKYILRKTMREFTSDQCTDLAAALTYYGTLALFPALLAFVSILGLVSDAEKTTNALLDLLGGLVPQDTLDIIKEPIQNLTQSPSAGLALVIGIVGALWSASGFVGAFSRAMNRIYSIEEGRPFWKLRPVILLVTVIAIVCAVIAAVLLVISGPIAEQIGSLLGLGETAVFVWNIVRWPLLAALAVVIMAILYYATPNVRQPKFRWMSMGALVALLIWVLASAAFGFYVVNFSSYNETYGSIGSIIVFLLWVWISNIALLFGAEIDAEIERGRQLQAGIAAEEHIQLPPRDTKVSDKKAEQQAKDTRDGLRIRINSERAAVRRAEQEARKEDEKQ</sequence>
<evidence type="ECO:0000256" key="7">
    <source>
        <dbReference type="SAM" id="Phobius"/>
    </source>
</evidence>
<evidence type="ECO:0000313" key="8">
    <source>
        <dbReference type="EMBL" id="PRY70039.1"/>
    </source>
</evidence>
<name>A0A2T0VII1_9MICO</name>
<keyword evidence="2" id="KW-1003">Cell membrane</keyword>
<protein>
    <submittedName>
        <fullName evidence="8">Membrane protein</fullName>
    </submittedName>
</protein>
<dbReference type="GO" id="GO:0005886">
    <property type="term" value="C:plasma membrane"/>
    <property type="evidence" value="ECO:0007669"/>
    <property type="project" value="UniProtKB-SubCell"/>
</dbReference>
<keyword evidence="4 7" id="KW-1133">Transmembrane helix</keyword>
<dbReference type="Proteomes" id="UP000237983">
    <property type="component" value="Unassembled WGS sequence"/>
</dbReference>
<feature type="transmembrane region" description="Helical" evidence="7">
    <location>
        <begin position="205"/>
        <end position="224"/>
    </location>
</feature>
<dbReference type="OrthoDB" id="9781030at2"/>
<comment type="subcellular location">
    <subcellularLocation>
        <location evidence="1">Cell membrane</location>
        <topology evidence="1">Multi-pass membrane protein</topology>
    </subcellularLocation>
</comment>
<feature type="transmembrane region" description="Helical" evidence="7">
    <location>
        <begin position="116"/>
        <end position="139"/>
    </location>
</feature>
<feature type="transmembrane region" description="Helical" evidence="7">
    <location>
        <begin position="272"/>
        <end position="293"/>
    </location>
</feature>
<dbReference type="PANTHER" id="PTHR30213:SF0">
    <property type="entry name" value="UPF0761 MEMBRANE PROTEIN YIHY"/>
    <property type="match status" value="1"/>
</dbReference>
<dbReference type="EMBL" id="PVTL01000001">
    <property type="protein sequence ID" value="PRY70039.1"/>
    <property type="molecule type" value="Genomic_DNA"/>
</dbReference>
<evidence type="ECO:0000256" key="6">
    <source>
        <dbReference type="SAM" id="MobiDB-lite"/>
    </source>
</evidence>
<feature type="region of interest" description="Disordered" evidence="6">
    <location>
        <begin position="318"/>
        <end position="342"/>
    </location>
</feature>
<feature type="transmembrane region" description="Helical" evidence="7">
    <location>
        <begin position="236"/>
        <end position="260"/>
    </location>
</feature>
<dbReference type="Pfam" id="PF03631">
    <property type="entry name" value="Virul_fac_BrkB"/>
    <property type="match status" value="1"/>
</dbReference>
<evidence type="ECO:0000256" key="2">
    <source>
        <dbReference type="ARBA" id="ARBA00022475"/>
    </source>
</evidence>
<organism evidence="8 9">
    <name type="scientific">Glaciihabitans tibetensis</name>
    <dbReference type="NCBI Taxonomy" id="1266600"/>
    <lineage>
        <taxon>Bacteria</taxon>
        <taxon>Bacillati</taxon>
        <taxon>Actinomycetota</taxon>
        <taxon>Actinomycetes</taxon>
        <taxon>Micrococcales</taxon>
        <taxon>Microbacteriaceae</taxon>
        <taxon>Glaciihabitans</taxon>
    </lineage>
</organism>
<feature type="transmembrane region" description="Helical" evidence="7">
    <location>
        <begin position="160"/>
        <end position="185"/>
    </location>
</feature>